<accession>A0A9Q0FMB2</accession>
<protein>
    <submittedName>
        <fullName evidence="2">Uncharacterized protein</fullName>
    </submittedName>
</protein>
<organism evidence="2 3">
    <name type="scientific">Turnera subulata</name>
    <dbReference type="NCBI Taxonomy" id="218843"/>
    <lineage>
        <taxon>Eukaryota</taxon>
        <taxon>Viridiplantae</taxon>
        <taxon>Streptophyta</taxon>
        <taxon>Embryophyta</taxon>
        <taxon>Tracheophyta</taxon>
        <taxon>Spermatophyta</taxon>
        <taxon>Magnoliopsida</taxon>
        <taxon>eudicotyledons</taxon>
        <taxon>Gunneridae</taxon>
        <taxon>Pentapetalae</taxon>
        <taxon>rosids</taxon>
        <taxon>fabids</taxon>
        <taxon>Malpighiales</taxon>
        <taxon>Passifloraceae</taxon>
        <taxon>Turnera</taxon>
    </lineage>
</organism>
<gene>
    <name evidence="2" type="ORF">Tsubulata_041094</name>
</gene>
<dbReference type="AlphaFoldDB" id="A0A9Q0FMB2"/>
<name>A0A9Q0FMB2_9ROSI</name>
<dbReference type="Proteomes" id="UP001141552">
    <property type="component" value="Unassembled WGS sequence"/>
</dbReference>
<dbReference type="EMBL" id="JAKUCV010005020">
    <property type="protein sequence ID" value="KAJ4833047.1"/>
    <property type="molecule type" value="Genomic_DNA"/>
</dbReference>
<evidence type="ECO:0000313" key="3">
    <source>
        <dbReference type="Proteomes" id="UP001141552"/>
    </source>
</evidence>
<evidence type="ECO:0000313" key="2">
    <source>
        <dbReference type="EMBL" id="KAJ4833047.1"/>
    </source>
</evidence>
<comment type="caution">
    <text evidence="2">The sequence shown here is derived from an EMBL/GenBank/DDBJ whole genome shotgun (WGS) entry which is preliminary data.</text>
</comment>
<keyword evidence="3" id="KW-1185">Reference proteome</keyword>
<reference evidence="2" key="2">
    <citation type="journal article" date="2023" name="Plants (Basel)">
        <title>Annotation of the Turnera subulata (Passifloraceae) Draft Genome Reveals the S-Locus Evolved after the Divergence of Turneroideae from Passifloroideae in a Stepwise Manner.</title>
        <authorList>
            <person name="Henning P.M."/>
            <person name="Roalson E.H."/>
            <person name="Mir W."/>
            <person name="McCubbin A.G."/>
            <person name="Shore J.S."/>
        </authorList>
    </citation>
    <scope>NUCLEOTIDE SEQUENCE</scope>
    <source>
        <strain evidence="2">F60SS</strain>
    </source>
</reference>
<proteinExistence type="predicted"/>
<reference evidence="2" key="1">
    <citation type="submission" date="2022-02" db="EMBL/GenBank/DDBJ databases">
        <authorList>
            <person name="Henning P.M."/>
            <person name="McCubbin A.G."/>
            <person name="Shore J.S."/>
        </authorList>
    </citation>
    <scope>NUCLEOTIDE SEQUENCE</scope>
    <source>
        <strain evidence="2">F60SS</strain>
        <tissue evidence="2">Leaves</tissue>
    </source>
</reference>
<dbReference type="OrthoDB" id="550575at2759"/>
<feature type="region of interest" description="Disordered" evidence="1">
    <location>
        <begin position="149"/>
        <end position="178"/>
    </location>
</feature>
<evidence type="ECO:0000256" key="1">
    <source>
        <dbReference type="SAM" id="MobiDB-lite"/>
    </source>
</evidence>
<sequence>MRAPSWSEFWVMKKKTPHFDNTNKQAAAINIVQQLVGVEEEGRLFRSLTLFHWDFLLSGRLISRFPNLTRLDLIPAASSSFPTPNTSHPSVLFTHPLLSFSLPYHHALLLRQFAAASPSCRRPRPPGIGLPPQSSQPLRVWAHRTGVAESGRGVPHPPAPGASQMQRQPPPRDRRLPGTCKRLVMRGRVRWDQGHYNYIKQYRHPICILQESCISGWF</sequence>